<proteinExistence type="predicted"/>
<dbReference type="EMBL" id="ML213692">
    <property type="protein sequence ID" value="TFK31977.1"/>
    <property type="molecule type" value="Genomic_DNA"/>
</dbReference>
<organism evidence="1 2">
    <name type="scientific">Crucibulum laeve</name>
    <dbReference type="NCBI Taxonomy" id="68775"/>
    <lineage>
        <taxon>Eukaryota</taxon>
        <taxon>Fungi</taxon>
        <taxon>Dikarya</taxon>
        <taxon>Basidiomycota</taxon>
        <taxon>Agaricomycotina</taxon>
        <taxon>Agaricomycetes</taxon>
        <taxon>Agaricomycetidae</taxon>
        <taxon>Agaricales</taxon>
        <taxon>Agaricineae</taxon>
        <taxon>Nidulariaceae</taxon>
        <taxon>Crucibulum</taxon>
    </lineage>
</organism>
<sequence>MAFAQRSLPSISLTLPEMDKPAVLLSNSHRVANEEMAFEAAGSPLPLEDTRRTLHLRPQSSFEFRCNFSLPDIVEEDHAASNTMTSSCTTLVDVNAASGEVHDCCSGFSVFFSHNVRLFMRKFERLRRHISVILSNDVDGPILPQ</sequence>
<name>A0A5C3LGH4_9AGAR</name>
<reference evidence="1 2" key="1">
    <citation type="journal article" date="2019" name="Nat. Ecol. Evol.">
        <title>Megaphylogeny resolves global patterns of mushroom evolution.</title>
        <authorList>
            <person name="Varga T."/>
            <person name="Krizsan K."/>
            <person name="Foldi C."/>
            <person name="Dima B."/>
            <person name="Sanchez-Garcia M."/>
            <person name="Sanchez-Ramirez S."/>
            <person name="Szollosi G.J."/>
            <person name="Szarkandi J.G."/>
            <person name="Papp V."/>
            <person name="Albert L."/>
            <person name="Andreopoulos W."/>
            <person name="Angelini C."/>
            <person name="Antonin V."/>
            <person name="Barry K.W."/>
            <person name="Bougher N.L."/>
            <person name="Buchanan P."/>
            <person name="Buyck B."/>
            <person name="Bense V."/>
            <person name="Catcheside P."/>
            <person name="Chovatia M."/>
            <person name="Cooper J."/>
            <person name="Damon W."/>
            <person name="Desjardin D."/>
            <person name="Finy P."/>
            <person name="Geml J."/>
            <person name="Haridas S."/>
            <person name="Hughes K."/>
            <person name="Justo A."/>
            <person name="Karasinski D."/>
            <person name="Kautmanova I."/>
            <person name="Kiss B."/>
            <person name="Kocsube S."/>
            <person name="Kotiranta H."/>
            <person name="LaButti K.M."/>
            <person name="Lechner B.E."/>
            <person name="Liimatainen K."/>
            <person name="Lipzen A."/>
            <person name="Lukacs Z."/>
            <person name="Mihaltcheva S."/>
            <person name="Morgado L.N."/>
            <person name="Niskanen T."/>
            <person name="Noordeloos M.E."/>
            <person name="Ohm R.A."/>
            <person name="Ortiz-Santana B."/>
            <person name="Ovrebo C."/>
            <person name="Racz N."/>
            <person name="Riley R."/>
            <person name="Savchenko A."/>
            <person name="Shiryaev A."/>
            <person name="Soop K."/>
            <person name="Spirin V."/>
            <person name="Szebenyi C."/>
            <person name="Tomsovsky M."/>
            <person name="Tulloss R.E."/>
            <person name="Uehling J."/>
            <person name="Grigoriev I.V."/>
            <person name="Vagvolgyi C."/>
            <person name="Papp T."/>
            <person name="Martin F.M."/>
            <person name="Miettinen O."/>
            <person name="Hibbett D.S."/>
            <person name="Nagy L.G."/>
        </authorList>
    </citation>
    <scope>NUCLEOTIDE SEQUENCE [LARGE SCALE GENOMIC DNA]</scope>
    <source>
        <strain evidence="1 2">CBS 166.37</strain>
    </source>
</reference>
<evidence type="ECO:0000313" key="1">
    <source>
        <dbReference type="EMBL" id="TFK31977.1"/>
    </source>
</evidence>
<keyword evidence="2" id="KW-1185">Reference proteome</keyword>
<accession>A0A5C3LGH4</accession>
<protein>
    <submittedName>
        <fullName evidence="1">Uncharacterized protein</fullName>
    </submittedName>
</protein>
<dbReference type="AlphaFoldDB" id="A0A5C3LGH4"/>
<evidence type="ECO:0000313" key="2">
    <source>
        <dbReference type="Proteomes" id="UP000308652"/>
    </source>
</evidence>
<dbReference type="Proteomes" id="UP000308652">
    <property type="component" value="Unassembled WGS sequence"/>
</dbReference>
<gene>
    <name evidence="1" type="ORF">BDQ12DRAFT_65517</name>
</gene>